<feature type="transmembrane region" description="Helical" evidence="5">
    <location>
        <begin position="73"/>
        <end position="91"/>
    </location>
</feature>
<dbReference type="EMBL" id="BPEY01000006">
    <property type="protein sequence ID" value="GIU41499.1"/>
    <property type="molecule type" value="Genomic_DNA"/>
</dbReference>
<evidence type="ECO:0000256" key="1">
    <source>
        <dbReference type="ARBA" id="ARBA00004141"/>
    </source>
</evidence>
<protein>
    <recommendedName>
        <fullName evidence="8">DoxX family protein</fullName>
    </recommendedName>
</protein>
<name>A0ABQ4P1T6_9GAMM</name>
<evidence type="ECO:0000256" key="5">
    <source>
        <dbReference type="SAM" id="Phobius"/>
    </source>
</evidence>
<dbReference type="Pfam" id="PF13564">
    <property type="entry name" value="DoxX_2"/>
    <property type="match status" value="1"/>
</dbReference>
<organism evidence="6 7">
    <name type="scientific">Shewanella sairae</name>
    <dbReference type="NCBI Taxonomy" id="190310"/>
    <lineage>
        <taxon>Bacteria</taxon>
        <taxon>Pseudomonadati</taxon>
        <taxon>Pseudomonadota</taxon>
        <taxon>Gammaproteobacteria</taxon>
        <taxon>Alteromonadales</taxon>
        <taxon>Shewanellaceae</taxon>
        <taxon>Shewanella</taxon>
    </lineage>
</organism>
<feature type="transmembrane region" description="Helical" evidence="5">
    <location>
        <begin position="6"/>
        <end position="27"/>
    </location>
</feature>
<keyword evidence="2 5" id="KW-0812">Transmembrane</keyword>
<evidence type="ECO:0008006" key="8">
    <source>
        <dbReference type="Google" id="ProtNLM"/>
    </source>
</evidence>
<feature type="transmembrane region" description="Helical" evidence="5">
    <location>
        <begin position="103"/>
        <end position="121"/>
    </location>
</feature>
<comment type="subcellular location">
    <subcellularLocation>
        <location evidence="1">Membrane</location>
        <topology evidence="1">Multi-pass membrane protein</topology>
    </subcellularLocation>
</comment>
<keyword evidence="4 5" id="KW-0472">Membrane</keyword>
<dbReference type="Proteomes" id="UP000887104">
    <property type="component" value="Unassembled WGS sequence"/>
</dbReference>
<comment type="caution">
    <text evidence="6">The sequence shown here is derived from an EMBL/GenBank/DDBJ whole genome shotgun (WGS) entry which is preliminary data.</text>
</comment>
<dbReference type="RefSeq" id="WP_220779195.1">
    <property type="nucleotide sequence ID" value="NZ_BPEY01000006.1"/>
</dbReference>
<sequence length="123" mass="13442">MTLTISSTISALLMVFFMFAGSIKLTGWQKFIFETQLNFFKKYGLNRAAMFAVGIIEFTAALLLLAALCWGDLQWQTIGAGMIAVTSFGALGFHYRFDKCSDAIPAAVTLLLALALALLTLNF</sequence>
<evidence type="ECO:0000313" key="6">
    <source>
        <dbReference type="EMBL" id="GIU41499.1"/>
    </source>
</evidence>
<keyword evidence="3 5" id="KW-1133">Transmembrane helix</keyword>
<evidence type="ECO:0000256" key="2">
    <source>
        <dbReference type="ARBA" id="ARBA00022692"/>
    </source>
</evidence>
<proteinExistence type="predicted"/>
<evidence type="ECO:0000256" key="4">
    <source>
        <dbReference type="ARBA" id="ARBA00023136"/>
    </source>
</evidence>
<gene>
    <name evidence="6" type="ORF">TUM4438_05930</name>
</gene>
<dbReference type="InterPro" id="IPR032808">
    <property type="entry name" value="DoxX"/>
</dbReference>
<reference evidence="6" key="1">
    <citation type="submission" date="2021-05" db="EMBL/GenBank/DDBJ databases">
        <title>Molecular characterization for Shewanella algae harboring chromosomal blaOXA-55-like strains isolated from clinical and environment sample.</title>
        <authorList>
            <person name="Ohama Y."/>
            <person name="Aoki K."/>
            <person name="Harada S."/>
            <person name="Moriya K."/>
            <person name="Ishii Y."/>
            <person name="Tateda K."/>
        </authorList>
    </citation>
    <scope>NUCLEOTIDE SEQUENCE</scope>
    <source>
        <strain evidence="6">JCM 11563</strain>
    </source>
</reference>
<feature type="transmembrane region" description="Helical" evidence="5">
    <location>
        <begin position="48"/>
        <end position="67"/>
    </location>
</feature>
<evidence type="ECO:0000256" key="3">
    <source>
        <dbReference type="ARBA" id="ARBA00022989"/>
    </source>
</evidence>
<evidence type="ECO:0000313" key="7">
    <source>
        <dbReference type="Proteomes" id="UP000887104"/>
    </source>
</evidence>
<keyword evidence="7" id="KW-1185">Reference proteome</keyword>
<accession>A0ABQ4P1T6</accession>